<dbReference type="SUPFAM" id="SSF53223">
    <property type="entry name" value="Aminoacid dehydrogenase-like, N-terminal domain"/>
    <property type="match status" value="1"/>
</dbReference>
<dbReference type="GO" id="GO:0004764">
    <property type="term" value="F:shikimate 3-dehydrogenase (NADP+) activity"/>
    <property type="evidence" value="ECO:0007669"/>
    <property type="project" value="InterPro"/>
</dbReference>
<dbReference type="CDD" id="cd01065">
    <property type="entry name" value="NAD_bind_Shikimate_DH"/>
    <property type="match status" value="1"/>
</dbReference>
<dbReference type="InterPro" id="IPR013708">
    <property type="entry name" value="Shikimate_DH-bd_N"/>
</dbReference>
<evidence type="ECO:0000259" key="1">
    <source>
        <dbReference type="Pfam" id="PF08501"/>
    </source>
</evidence>
<comment type="caution">
    <text evidence="2">The sequence shown here is derived from an EMBL/GenBank/DDBJ whole genome shotgun (WGS) entry which is preliminary data.</text>
</comment>
<dbReference type="Gene3D" id="3.40.50.10860">
    <property type="entry name" value="Leucine Dehydrogenase, chain A, domain 1"/>
    <property type="match status" value="1"/>
</dbReference>
<dbReference type="PANTHER" id="PTHR21089">
    <property type="entry name" value="SHIKIMATE DEHYDROGENASE"/>
    <property type="match status" value="1"/>
</dbReference>
<dbReference type="GO" id="GO:0019632">
    <property type="term" value="P:shikimate metabolic process"/>
    <property type="evidence" value="ECO:0007669"/>
    <property type="project" value="TreeGrafter"/>
</dbReference>
<dbReference type="InterPro" id="IPR046346">
    <property type="entry name" value="Aminoacid_DH-like_N_sf"/>
</dbReference>
<dbReference type="Proteomes" id="UP001152049">
    <property type="component" value="Unassembled WGS sequence"/>
</dbReference>
<dbReference type="PANTHER" id="PTHR21089:SF1">
    <property type="entry name" value="BIFUNCTIONAL 3-DEHYDROQUINATE DEHYDRATASE_SHIKIMATE DEHYDROGENASE, CHLOROPLASTIC"/>
    <property type="match status" value="1"/>
</dbReference>
<dbReference type="InterPro" id="IPR036291">
    <property type="entry name" value="NAD(P)-bd_dom_sf"/>
</dbReference>
<name>A0A9W8S6X9_9HYPO</name>
<dbReference type="InterPro" id="IPR022893">
    <property type="entry name" value="Shikimate_DH_fam"/>
</dbReference>
<dbReference type="OrthoDB" id="204377at2759"/>
<gene>
    <name evidence="2" type="ORF">NW762_004583</name>
</gene>
<dbReference type="SUPFAM" id="SSF51735">
    <property type="entry name" value="NAD(P)-binding Rossmann-fold domains"/>
    <property type="match status" value="1"/>
</dbReference>
<sequence length="322" mass="35911">MVVGHSPSGDSLYPSEISQFARHGYVVGKKLAGSWAPFLHGIVFQGLGLPWGQVRLELEDMGKFINLVHHPQFFGAAVTMPNKVAILSYLDEMTDECRDIGACNTLYLRQGPERPILCGANTDAIGIRDSFFQNIKPSERTFYNRPALVFGGGGAARSAVYALRKWLNVTTIYIINRDKGEVDAVLQDCLKRGYGENLLHVQTVSQAQDLDTPGAIVSCIPDFEPQTAEEIMARNMIEVFFDRETKGFILEMCYNPTPFTRLAAIAEAQGWNVILGTEALIWQGLEQDRLWTCRDIDEGLVEEVREAVARKINEIEAVSRPK</sequence>
<dbReference type="AlphaFoldDB" id="A0A9W8S6X9"/>
<proteinExistence type="predicted"/>
<accession>A0A9W8S6X9</accession>
<dbReference type="EMBL" id="JAOQAZ010000006">
    <property type="protein sequence ID" value="KAJ4265298.1"/>
    <property type="molecule type" value="Genomic_DNA"/>
</dbReference>
<dbReference type="Pfam" id="PF08501">
    <property type="entry name" value="Shikimate_dh_N"/>
    <property type="match status" value="1"/>
</dbReference>
<feature type="domain" description="Shikimate dehydrogenase substrate binding N-terminal" evidence="1">
    <location>
        <begin position="26"/>
        <end position="106"/>
    </location>
</feature>
<evidence type="ECO:0000313" key="3">
    <source>
        <dbReference type="Proteomes" id="UP001152049"/>
    </source>
</evidence>
<protein>
    <recommendedName>
        <fullName evidence="1">Shikimate dehydrogenase substrate binding N-terminal domain-containing protein</fullName>
    </recommendedName>
</protein>
<organism evidence="2 3">
    <name type="scientific">Fusarium torreyae</name>
    <dbReference type="NCBI Taxonomy" id="1237075"/>
    <lineage>
        <taxon>Eukaryota</taxon>
        <taxon>Fungi</taxon>
        <taxon>Dikarya</taxon>
        <taxon>Ascomycota</taxon>
        <taxon>Pezizomycotina</taxon>
        <taxon>Sordariomycetes</taxon>
        <taxon>Hypocreomycetidae</taxon>
        <taxon>Hypocreales</taxon>
        <taxon>Nectriaceae</taxon>
        <taxon>Fusarium</taxon>
    </lineage>
</organism>
<evidence type="ECO:0000313" key="2">
    <source>
        <dbReference type="EMBL" id="KAJ4265298.1"/>
    </source>
</evidence>
<reference evidence="2" key="1">
    <citation type="submission" date="2022-09" db="EMBL/GenBank/DDBJ databases">
        <title>Fusarium specimens isolated from Avocado Roots.</title>
        <authorList>
            <person name="Stajich J."/>
            <person name="Roper C."/>
            <person name="Heimlech-Rivalta G."/>
        </authorList>
    </citation>
    <scope>NUCLEOTIDE SEQUENCE</scope>
    <source>
        <strain evidence="2">CF00136</strain>
    </source>
</reference>
<dbReference type="GO" id="GO:0009423">
    <property type="term" value="P:chorismate biosynthetic process"/>
    <property type="evidence" value="ECO:0007669"/>
    <property type="project" value="TreeGrafter"/>
</dbReference>
<dbReference type="Gene3D" id="3.40.50.720">
    <property type="entry name" value="NAD(P)-binding Rossmann-like Domain"/>
    <property type="match status" value="1"/>
</dbReference>
<keyword evidence="3" id="KW-1185">Reference proteome</keyword>